<dbReference type="AlphaFoldDB" id="A0A6J7FHF1"/>
<sequence length="199" mass="20488">MSRNRLTIGLLVIALAIGSVAAVNAISGRFSLAHSRSDKATALRSDTKMLLANLPATFDDDLARVKTAVPLTLTQQDLIDHATTVAASVGLTMVAPDPTVGAALSAQLLASLPGGGATPGQALTPVSTVLAVQGDFHQISDFLEQVDRSALLVVRSTVEFTFDSDAFVATFALAGLQFTADSPEQAVARAGRSTTNGTP</sequence>
<proteinExistence type="predicted"/>
<evidence type="ECO:0000313" key="1">
    <source>
        <dbReference type="EMBL" id="CAB4893318.1"/>
    </source>
</evidence>
<protein>
    <submittedName>
        <fullName evidence="1">Unannotated protein</fullName>
    </submittedName>
</protein>
<reference evidence="1" key="1">
    <citation type="submission" date="2020-05" db="EMBL/GenBank/DDBJ databases">
        <authorList>
            <person name="Chiriac C."/>
            <person name="Salcher M."/>
            <person name="Ghai R."/>
            <person name="Kavagutti S V."/>
        </authorList>
    </citation>
    <scope>NUCLEOTIDE SEQUENCE</scope>
</reference>
<gene>
    <name evidence="1" type="ORF">UFOPK3376_03008</name>
</gene>
<dbReference type="EMBL" id="CAFBLP010000125">
    <property type="protein sequence ID" value="CAB4893318.1"/>
    <property type="molecule type" value="Genomic_DNA"/>
</dbReference>
<accession>A0A6J7FHF1</accession>
<organism evidence="1">
    <name type="scientific">freshwater metagenome</name>
    <dbReference type="NCBI Taxonomy" id="449393"/>
    <lineage>
        <taxon>unclassified sequences</taxon>
        <taxon>metagenomes</taxon>
        <taxon>ecological metagenomes</taxon>
    </lineage>
</organism>
<name>A0A6J7FHF1_9ZZZZ</name>